<name>A0AAW0GLH7_9APHY</name>
<dbReference type="EMBL" id="JASBNA010000004">
    <property type="protein sequence ID" value="KAK7692777.1"/>
    <property type="molecule type" value="Genomic_DNA"/>
</dbReference>
<protein>
    <submittedName>
        <fullName evidence="3">Uncharacterized protein</fullName>
    </submittedName>
</protein>
<sequence length="341" mass="36021">MSSVGFTASGPLPSGAPLTIAYPSYFGHQQGQVQLGDRNTTYNWIVDVIPGVPIQVTATDSGSVQQNVSTSIFTTSPNIHQLLCVIEDVGEPSNQPSSSIVPPAAFTGSVTVTAAWFGSQTSTSGLSSITSNQIGTPSTSTSPSPNDTFHKTSGKTIGFIVLGVVLGLLLVSAIVLLVLRRRRKNLKRSIDLLDEKDSGNGVEETLPPVTPFLTDETTSLTTDQDPTFERPNLTAHTGSTDRISLRPRQPNNDKKAVTKAKAGAVPATTSDSSSTPGDPDPSESSRNKELGDAAVLSVSRPAAFEEGSSHRREADAGIRLAGDEWVDDHETLPPAYADIRR</sequence>
<accession>A0AAW0GLH7</accession>
<evidence type="ECO:0000313" key="3">
    <source>
        <dbReference type="EMBL" id="KAK7692777.1"/>
    </source>
</evidence>
<feature type="compositionally biased region" description="Polar residues" evidence="1">
    <location>
        <begin position="122"/>
        <end position="135"/>
    </location>
</feature>
<feature type="region of interest" description="Disordered" evidence="1">
    <location>
        <begin position="122"/>
        <end position="147"/>
    </location>
</feature>
<keyword evidence="2" id="KW-0472">Membrane</keyword>
<organism evidence="3 4">
    <name type="scientific">Cerrena zonata</name>
    <dbReference type="NCBI Taxonomy" id="2478898"/>
    <lineage>
        <taxon>Eukaryota</taxon>
        <taxon>Fungi</taxon>
        <taxon>Dikarya</taxon>
        <taxon>Basidiomycota</taxon>
        <taxon>Agaricomycotina</taxon>
        <taxon>Agaricomycetes</taxon>
        <taxon>Polyporales</taxon>
        <taxon>Cerrenaceae</taxon>
        <taxon>Cerrena</taxon>
    </lineage>
</organism>
<proteinExistence type="predicted"/>
<keyword evidence="4" id="KW-1185">Reference proteome</keyword>
<comment type="caution">
    <text evidence="3">The sequence shown here is derived from an EMBL/GenBank/DDBJ whole genome shotgun (WGS) entry which is preliminary data.</text>
</comment>
<keyword evidence="2" id="KW-0812">Transmembrane</keyword>
<keyword evidence="2" id="KW-1133">Transmembrane helix</keyword>
<evidence type="ECO:0000256" key="1">
    <source>
        <dbReference type="SAM" id="MobiDB-lite"/>
    </source>
</evidence>
<feature type="transmembrane region" description="Helical" evidence="2">
    <location>
        <begin position="157"/>
        <end position="179"/>
    </location>
</feature>
<dbReference type="AlphaFoldDB" id="A0AAW0GLH7"/>
<gene>
    <name evidence="3" type="ORF">QCA50_004410</name>
</gene>
<feature type="compositionally biased region" description="Low complexity" evidence="1">
    <location>
        <begin position="259"/>
        <end position="277"/>
    </location>
</feature>
<feature type="compositionally biased region" description="Low complexity" evidence="1">
    <location>
        <begin position="136"/>
        <end position="145"/>
    </location>
</feature>
<reference evidence="3 4" key="1">
    <citation type="submission" date="2022-09" db="EMBL/GenBank/DDBJ databases">
        <authorList>
            <person name="Palmer J.M."/>
        </authorList>
    </citation>
    <scope>NUCLEOTIDE SEQUENCE [LARGE SCALE GENOMIC DNA]</scope>
    <source>
        <strain evidence="3 4">DSM 7382</strain>
    </source>
</reference>
<evidence type="ECO:0000256" key="2">
    <source>
        <dbReference type="SAM" id="Phobius"/>
    </source>
</evidence>
<feature type="region of interest" description="Disordered" evidence="1">
    <location>
        <begin position="196"/>
        <end position="315"/>
    </location>
</feature>
<dbReference type="Proteomes" id="UP001385951">
    <property type="component" value="Unassembled WGS sequence"/>
</dbReference>
<feature type="compositionally biased region" description="Polar residues" evidence="1">
    <location>
        <begin position="215"/>
        <end position="225"/>
    </location>
</feature>
<evidence type="ECO:0000313" key="4">
    <source>
        <dbReference type="Proteomes" id="UP001385951"/>
    </source>
</evidence>